<dbReference type="GO" id="GO:0004672">
    <property type="term" value="F:protein kinase activity"/>
    <property type="evidence" value="ECO:0007669"/>
    <property type="project" value="InterPro"/>
</dbReference>
<dbReference type="InterPro" id="IPR011009">
    <property type="entry name" value="Kinase-like_dom_sf"/>
</dbReference>
<sequence length="621" mass="70394">MLTKIELVKFLDEGNNGSVDLVKYIKSHGSSPIYAAVKTSKCKNNDYLQREIEILSLFKGCKRIVQCYGNYELVEDLDRDGSRSYKMVMEYAAAGNLTTFMDNYKDRKLPETMIKDFTRMILQGLVSIHSHGYVHCDLKPDNLLVFPCKQSYELKISDFGSSEVVGDIPFRWKISSPYVGTPIYMSPESVKNGVAEKALDLWSLGCIVLEMYTGEEPWPEVSSDDFASFLLSGKTPQIPESVPCDAREFLETCFARDPKDRGNASKLLSHRFLSDEDMYGPWRLFAPGEVEEQTSSNMQTKPEFVKFLDKGSNGSVHLVKYIKSDRLPPLFAAVKTVQFEDYDILQREIDILSLFKGCNRIVQCYGNYEVEEDIDRNGSRIYKMVMEYAGCGSLATFMDNYNDRKLPETMIIDFTRMILQGLVSIHDSNGYVHCDIKPANILVFPCGQSYELKIADFGSSTIVGDIATTWEEFDGPYAGTAVYMSPESVKNGVAEKALDLWSLGCVVLEMFTGESPWSEVDDDDLDDVLLGGKAIEIPESVPCYAREFLKKCFSRIPEDRGSASKLLSHRFLSEEDIYGLRRLFSAVENEAKTEVEDKTRRYEEIYKAIAEVEEYYLSLLC</sequence>
<evidence type="ECO:0000313" key="3">
    <source>
        <dbReference type="Proteomes" id="UP000489600"/>
    </source>
</evidence>
<dbReference type="PANTHER" id="PTHR48011:SF23">
    <property type="entry name" value="PROTEIN KINASE DOMAIN-CONTAINING PROTEIN"/>
    <property type="match status" value="1"/>
</dbReference>
<dbReference type="OrthoDB" id="25592at2759"/>
<protein>
    <recommendedName>
        <fullName evidence="1">Protein kinase domain-containing protein</fullName>
    </recommendedName>
</protein>
<gene>
    <name evidence="2" type="ORF">ANE_LOCUS4043</name>
</gene>
<dbReference type="PROSITE" id="PS00108">
    <property type="entry name" value="PROTEIN_KINASE_ST"/>
    <property type="match status" value="2"/>
</dbReference>
<proteinExistence type="predicted"/>
<dbReference type="InterPro" id="IPR000719">
    <property type="entry name" value="Prot_kinase_dom"/>
</dbReference>
<dbReference type="SMART" id="SM00220">
    <property type="entry name" value="S_TKc"/>
    <property type="match status" value="2"/>
</dbReference>
<evidence type="ECO:0000313" key="2">
    <source>
        <dbReference type="EMBL" id="VVA93598.1"/>
    </source>
</evidence>
<dbReference type="AlphaFoldDB" id="A0A565AW19"/>
<comment type="caution">
    <text evidence="2">The sequence shown here is derived from an EMBL/GenBank/DDBJ whole genome shotgun (WGS) entry which is preliminary data.</text>
</comment>
<organism evidence="2 3">
    <name type="scientific">Arabis nemorensis</name>
    <dbReference type="NCBI Taxonomy" id="586526"/>
    <lineage>
        <taxon>Eukaryota</taxon>
        <taxon>Viridiplantae</taxon>
        <taxon>Streptophyta</taxon>
        <taxon>Embryophyta</taxon>
        <taxon>Tracheophyta</taxon>
        <taxon>Spermatophyta</taxon>
        <taxon>Magnoliopsida</taxon>
        <taxon>eudicotyledons</taxon>
        <taxon>Gunneridae</taxon>
        <taxon>Pentapetalae</taxon>
        <taxon>rosids</taxon>
        <taxon>malvids</taxon>
        <taxon>Brassicales</taxon>
        <taxon>Brassicaceae</taxon>
        <taxon>Arabideae</taxon>
        <taxon>Arabis</taxon>
    </lineage>
</organism>
<feature type="domain" description="Protein kinase" evidence="1">
    <location>
        <begin position="302"/>
        <end position="572"/>
    </location>
</feature>
<dbReference type="EMBL" id="CABITT030000002">
    <property type="protein sequence ID" value="VVA93598.1"/>
    <property type="molecule type" value="Genomic_DNA"/>
</dbReference>
<dbReference type="Gene3D" id="1.10.510.10">
    <property type="entry name" value="Transferase(Phosphotransferase) domain 1"/>
    <property type="match status" value="2"/>
</dbReference>
<dbReference type="InterPro" id="IPR008271">
    <property type="entry name" value="Ser/Thr_kinase_AS"/>
</dbReference>
<reference evidence="2" key="1">
    <citation type="submission" date="2019-07" db="EMBL/GenBank/DDBJ databases">
        <authorList>
            <person name="Dittberner H."/>
        </authorList>
    </citation>
    <scope>NUCLEOTIDE SEQUENCE [LARGE SCALE GENOMIC DNA]</scope>
</reference>
<dbReference type="PROSITE" id="PS50011">
    <property type="entry name" value="PROTEIN_KINASE_DOM"/>
    <property type="match status" value="2"/>
</dbReference>
<dbReference type="Proteomes" id="UP000489600">
    <property type="component" value="Unassembled WGS sequence"/>
</dbReference>
<dbReference type="Pfam" id="PF00069">
    <property type="entry name" value="Pkinase"/>
    <property type="match status" value="2"/>
</dbReference>
<dbReference type="GO" id="GO:0005524">
    <property type="term" value="F:ATP binding"/>
    <property type="evidence" value="ECO:0007669"/>
    <property type="project" value="InterPro"/>
</dbReference>
<feature type="domain" description="Protein kinase" evidence="1">
    <location>
        <begin position="5"/>
        <end position="273"/>
    </location>
</feature>
<dbReference type="InterPro" id="IPR052751">
    <property type="entry name" value="Plant_MAPKKK"/>
</dbReference>
<dbReference type="PANTHER" id="PTHR48011">
    <property type="entry name" value="CCR4-NOT TRANSCRIPTIONAL COMPLEX SUBUNIT CAF120-RELATED"/>
    <property type="match status" value="1"/>
</dbReference>
<dbReference type="Gene3D" id="3.30.200.20">
    <property type="entry name" value="Phosphorylase Kinase, domain 1"/>
    <property type="match status" value="1"/>
</dbReference>
<dbReference type="GO" id="GO:0007165">
    <property type="term" value="P:signal transduction"/>
    <property type="evidence" value="ECO:0007669"/>
    <property type="project" value="TreeGrafter"/>
</dbReference>
<evidence type="ECO:0000259" key="1">
    <source>
        <dbReference type="PROSITE" id="PS50011"/>
    </source>
</evidence>
<accession>A0A565AW19</accession>
<keyword evidence="3" id="KW-1185">Reference proteome</keyword>
<name>A0A565AW19_9BRAS</name>
<dbReference type="SUPFAM" id="SSF56112">
    <property type="entry name" value="Protein kinase-like (PK-like)"/>
    <property type="match status" value="2"/>
</dbReference>